<dbReference type="EMBL" id="CP134876">
    <property type="protein sequence ID" value="WNM42520.1"/>
    <property type="molecule type" value="Genomic_DNA"/>
</dbReference>
<keyword evidence="1" id="KW-1133">Transmembrane helix</keyword>
<name>A0ABZ0A5P1_9ACTN</name>
<evidence type="ECO:0000256" key="1">
    <source>
        <dbReference type="SAM" id="Phobius"/>
    </source>
</evidence>
<evidence type="ECO:0008006" key="4">
    <source>
        <dbReference type="Google" id="ProtNLM"/>
    </source>
</evidence>
<evidence type="ECO:0000313" key="2">
    <source>
        <dbReference type="EMBL" id="WNM42520.1"/>
    </source>
</evidence>
<accession>A0ABZ0A5P1</accession>
<keyword evidence="3" id="KW-1185">Reference proteome</keyword>
<sequence>MTELERRYRWLLRAYPRAYRQYRADEMLETLLATADNTRRPSLREAAALVVGGLRARTGVDRLGSRSALGHSALRLSALSLLVYGLTLWAGGPISFLVTVPSEGPYNLGTWWFIIIPALLVIALFAAAWGSYRLAFGAAISTVVAQHLSANWWTESLWSIDGLQGAISPRFWPALLASLALLPLLRAARTPVGKPWAWPVLAALAVVALTPSPINGWSDAPLMSLYAFAALAVITAPIDARMPIVASALLLVPALQNATYELYFRQAGWELGTTGTTILVLAAVMVITLAAGTVTGRRQARM</sequence>
<keyword evidence="1" id="KW-0812">Transmembrane</keyword>
<gene>
    <name evidence="2" type="ORF">RMN56_14785</name>
</gene>
<dbReference type="RefSeq" id="WP_313724337.1">
    <property type="nucleotide sequence ID" value="NZ_CP134876.1"/>
</dbReference>
<feature type="transmembrane region" description="Helical" evidence="1">
    <location>
        <begin position="76"/>
        <end position="98"/>
    </location>
</feature>
<proteinExistence type="predicted"/>
<protein>
    <recommendedName>
        <fullName evidence="4">DUF2029 domain-containing protein</fullName>
    </recommendedName>
</protein>
<feature type="transmembrane region" description="Helical" evidence="1">
    <location>
        <begin position="196"/>
        <end position="214"/>
    </location>
</feature>
<dbReference type="Proteomes" id="UP001303001">
    <property type="component" value="Chromosome"/>
</dbReference>
<feature type="transmembrane region" description="Helical" evidence="1">
    <location>
        <begin position="276"/>
        <end position="296"/>
    </location>
</feature>
<feature type="transmembrane region" description="Helical" evidence="1">
    <location>
        <begin position="110"/>
        <end position="127"/>
    </location>
</feature>
<evidence type="ECO:0000313" key="3">
    <source>
        <dbReference type="Proteomes" id="UP001303001"/>
    </source>
</evidence>
<organism evidence="2 3">
    <name type="scientific">Micromonospora halotolerans</name>
    <dbReference type="NCBI Taxonomy" id="709879"/>
    <lineage>
        <taxon>Bacteria</taxon>
        <taxon>Bacillati</taxon>
        <taxon>Actinomycetota</taxon>
        <taxon>Actinomycetes</taxon>
        <taxon>Micromonosporales</taxon>
        <taxon>Micromonosporaceae</taxon>
        <taxon>Micromonospora</taxon>
    </lineage>
</organism>
<reference evidence="2 3" key="1">
    <citation type="submission" date="2023-09" db="EMBL/GenBank/DDBJ databases">
        <title>Micromonospora halotolerans DSM 45598 genome sequence.</title>
        <authorList>
            <person name="Mo P."/>
        </authorList>
    </citation>
    <scope>NUCLEOTIDE SEQUENCE [LARGE SCALE GENOMIC DNA]</scope>
    <source>
        <strain evidence="2 3">DSM 45598</strain>
    </source>
</reference>
<keyword evidence="1" id="KW-0472">Membrane</keyword>